<organism evidence="2 3">
    <name type="scientific">Tetrabaena socialis</name>
    <dbReference type="NCBI Taxonomy" id="47790"/>
    <lineage>
        <taxon>Eukaryota</taxon>
        <taxon>Viridiplantae</taxon>
        <taxon>Chlorophyta</taxon>
        <taxon>core chlorophytes</taxon>
        <taxon>Chlorophyceae</taxon>
        <taxon>CS clade</taxon>
        <taxon>Chlamydomonadales</taxon>
        <taxon>Tetrabaenaceae</taxon>
        <taxon>Tetrabaena</taxon>
    </lineage>
</organism>
<name>A0A2J7ZNN8_9CHLO</name>
<evidence type="ECO:0000256" key="1">
    <source>
        <dbReference type="SAM" id="MobiDB-lite"/>
    </source>
</evidence>
<accession>A0A2J7ZNN8</accession>
<protein>
    <submittedName>
        <fullName evidence="2">Uncharacterized protein</fullName>
    </submittedName>
</protein>
<keyword evidence="3" id="KW-1185">Reference proteome</keyword>
<dbReference type="AlphaFoldDB" id="A0A2J7ZNN8"/>
<feature type="region of interest" description="Disordered" evidence="1">
    <location>
        <begin position="14"/>
        <end position="133"/>
    </location>
</feature>
<dbReference type="Proteomes" id="UP000236333">
    <property type="component" value="Unassembled WGS sequence"/>
</dbReference>
<sequence length="358" mass="37537">MQDVVAPLELLLGGREASGLQSRKRGRDAEGMDLNEEQYARRSLPLPLPSSAVADCTIKANPLPPGGEARDVEGDTDGSSGSSLLVRRAPCCTATDAESLSPSPSPILPPHPEASVEPPRPETHAPSTSEQQAGVLSAMSMEELRRGLELLDGEERALVRQLGQLRSQGRTRLQQTTAVVAAHIRPPARLPARSSCAGIVGAAAAPNHPCARTPYPSCTAPVAPAAQRPASLPLARAPQPYQAAPPSQPPSSQLPPHSPLQSAELMPPPPRRAPLVAAVGGQAARGSRLQLDFPRMPAAAPADPRLAARQNLRPAVPSYMAASGPTSLQDKEAAAQGIRDPALRGVMLALLQLQHQQR</sequence>
<feature type="compositionally biased region" description="Pro residues" evidence="1">
    <location>
        <begin position="246"/>
        <end position="258"/>
    </location>
</feature>
<proteinExistence type="predicted"/>
<feature type="region of interest" description="Disordered" evidence="1">
    <location>
        <begin position="237"/>
        <end position="274"/>
    </location>
</feature>
<evidence type="ECO:0000313" key="3">
    <source>
        <dbReference type="Proteomes" id="UP000236333"/>
    </source>
</evidence>
<evidence type="ECO:0000313" key="2">
    <source>
        <dbReference type="EMBL" id="PNH01882.1"/>
    </source>
</evidence>
<gene>
    <name evidence="2" type="ORF">TSOC_012194</name>
</gene>
<reference evidence="2 3" key="1">
    <citation type="journal article" date="2017" name="Mol. Biol. Evol.">
        <title>The 4-celled Tetrabaena socialis nuclear genome reveals the essential components for genetic control of cell number at the origin of multicellularity in the volvocine lineage.</title>
        <authorList>
            <person name="Featherston J."/>
            <person name="Arakaki Y."/>
            <person name="Hanschen E.R."/>
            <person name="Ferris P.J."/>
            <person name="Michod R.E."/>
            <person name="Olson B.J.S.C."/>
            <person name="Nozaki H."/>
            <person name="Durand P.M."/>
        </authorList>
    </citation>
    <scope>NUCLEOTIDE SEQUENCE [LARGE SCALE GENOMIC DNA]</scope>
    <source>
        <strain evidence="2 3">NIES-571</strain>
    </source>
</reference>
<dbReference type="EMBL" id="PGGS01000772">
    <property type="protein sequence ID" value="PNH01882.1"/>
    <property type="molecule type" value="Genomic_DNA"/>
</dbReference>
<comment type="caution">
    <text evidence="2">The sequence shown here is derived from an EMBL/GenBank/DDBJ whole genome shotgun (WGS) entry which is preliminary data.</text>
</comment>
<feature type="compositionally biased region" description="Pro residues" evidence="1">
    <location>
        <begin position="103"/>
        <end position="112"/>
    </location>
</feature>